<dbReference type="Proteomes" id="UP000825679">
    <property type="component" value="Chromosome"/>
</dbReference>
<dbReference type="RefSeq" id="WP_221007007.1">
    <property type="nucleotide sequence ID" value="NZ_CP081150.1"/>
</dbReference>
<proteinExistence type="predicted"/>
<sequence length="133" mass="15374">MRRFRLWGIYLWASPASICGLILALPLLVLGAKLQHFDGVLEICAPSCCAQWIRRFGAITFGHVVIARDAKQMVALRAHERVHVRQYARWGILFFPLYLASSCWQLLNGRRFYRDNCFEREAYGDAPSSRSKR</sequence>
<evidence type="ECO:0008006" key="4">
    <source>
        <dbReference type="Google" id="ProtNLM"/>
    </source>
</evidence>
<organism evidence="2 3">
    <name type="scientific">Deefgea tanakiae</name>
    <dbReference type="NCBI Taxonomy" id="2865840"/>
    <lineage>
        <taxon>Bacteria</taxon>
        <taxon>Pseudomonadati</taxon>
        <taxon>Pseudomonadota</taxon>
        <taxon>Betaproteobacteria</taxon>
        <taxon>Neisseriales</taxon>
        <taxon>Chitinibacteraceae</taxon>
        <taxon>Deefgea</taxon>
    </lineage>
</organism>
<protein>
    <recommendedName>
        <fullName evidence="4">Signal peptide prediction</fullName>
    </recommendedName>
</protein>
<feature type="transmembrane region" description="Helical" evidence="1">
    <location>
        <begin position="87"/>
        <end position="107"/>
    </location>
</feature>
<keyword evidence="1" id="KW-0812">Transmembrane</keyword>
<reference evidence="2 3" key="1">
    <citation type="submission" date="2021-08" db="EMBL/GenBank/DDBJ databases">
        <title>complete genome sequencing of Deefgea sp. D25.</title>
        <authorList>
            <person name="Bae J.-W."/>
            <person name="Gim D.-H."/>
        </authorList>
    </citation>
    <scope>NUCLEOTIDE SEQUENCE [LARGE SCALE GENOMIC DNA]</scope>
    <source>
        <strain evidence="2 3">D25</strain>
    </source>
</reference>
<feature type="transmembrane region" description="Helical" evidence="1">
    <location>
        <begin position="7"/>
        <end position="29"/>
    </location>
</feature>
<keyword evidence="3" id="KW-1185">Reference proteome</keyword>
<evidence type="ECO:0000256" key="1">
    <source>
        <dbReference type="SAM" id="Phobius"/>
    </source>
</evidence>
<evidence type="ECO:0000313" key="3">
    <source>
        <dbReference type="Proteomes" id="UP000825679"/>
    </source>
</evidence>
<dbReference type="EMBL" id="CP081150">
    <property type="protein sequence ID" value="QZA78475.1"/>
    <property type="molecule type" value="Genomic_DNA"/>
</dbReference>
<accession>A0ABX8Z7U1</accession>
<evidence type="ECO:0000313" key="2">
    <source>
        <dbReference type="EMBL" id="QZA78475.1"/>
    </source>
</evidence>
<keyword evidence="1" id="KW-0472">Membrane</keyword>
<gene>
    <name evidence="2" type="ORF">K4H28_03400</name>
</gene>
<keyword evidence="1" id="KW-1133">Transmembrane helix</keyword>
<name>A0ABX8Z7U1_9NEIS</name>